<proteinExistence type="predicted"/>
<feature type="non-terminal residue" evidence="2">
    <location>
        <position position="291"/>
    </location>
</feature>
<reference evidence="2 3" key="1">
    <citation type="submission" date="2023-08" db="EMBL/GenBank/DDBJ databases">
        <title>Black Yeasts Isolated from many extreme environments.</title>
        <authorList>
            <person name="Coleine C."/>
            <person name="Stajich J.E."/>
            <person name="Selbmann L."/>
        </authorList>
    </citation>
    <scope>NUCLEOTIDE SEQUENCE [LARGE SCALE GENOMIC DNA]</scope>
    <source>
        <strain evidence="2 3">CCFEE 536</strain>
    </source>
</reference>
<organism evidence="2 3">
    <name type="scientific">Cryomyces antarcticus</name>
    <dbReference type="NCBI Taxonomy" id="329879"/>
    <lineage>
        <taxon>Eukaryota</taxon>
        <taxon>Fungi</taxon>
        <taxon>Dikarya</taxon>
        <taxon>Ascomycota</taxon>
        <taxon>Pezizomycotina</taxon>
        <taxon>Dothideomycetes</taxon>
        <taxon>Dothideomycetes incertae sedis</taxon>
        <taxon>Cryomyces</taxon>
    </lineage>
</organism>
<evidence type="ECO:0000256" key="1">
    <source>
        <dbReference type="SAM" id="MobiDB-lite"/>
    </source>
</evidence>
<gene>
    <name evidence="2" type="primary">GAL83_1</name>
    <name evidence="2" type="ORF">LTR16_005360</name>
</gene>
<dbReference type="EMBL" id="JAVRRA010017262">
    <property type="protein sequence ID" value="KAK5200656.1"/>
    <property type="molecule type" value="Genomic_DNA"/>
</dbReference>
<name>A0ABR0LMG6_9PEZI</name>
<accession>A0ABR0LMG6</accession>
<feature type="compositionally biased region" description="Low complexity" evidence="1">
    <location>
        <begin position="10"/>
        <end position="24"/>
    </location>
</feature>
<comment type="caution">
    <text evidence="2">The sequence shown here is derived from an EMBL/GenBank/DDBJ whole genome shotgun (WGS) entry which is preliminary data.</text>
</comment>
<dbReference type="Proteomes" id="UP001357485">
    <property type="component" value="Unassembled WGS sequence"/>
</dbReference>
<sequence>MGNNPSSSKAPGGSHGSQSQSPAGTPLPHSQNSNVPTRREPKRRGSLQTVATGKATPAPPSASLETAVRGSHSTSASQTRQTPTKRAVATPQLRPLDSIEKTDMGSEQSSQKARPSRATRPVGIPPPSSAGARRPFSPSPIDPSAPPPEQYHLPPSQYSRPPRLPLPIDEEFHKPGSPITSAADDAFETDAVDIPDLDGPLPRRSSVLSATTLDEDEVDELDIADDQLGPTAPTVIEWKGPGSSVFVSGTFAGVGGWSRKLRLHKKWVASLFIYREDFESQVLHLFHAAMQ</sequence>
<feature type="compositionally biased region" description="Polar residues" evidence="1">
    <location>
        <begin position="71"/>
        <end position="84"/>
    </location>
</feature>
<feature type="region of interest" description="Disordered" evidence="1">
    <location>
        <begin position="1"/>
        <end position="182"/>
    </location>
</feature>
<evidence type="ECO:0000313" key="3">
    <source>
        <dbReference type="Proteomes" id="UP001357485"/>
    </source>
</evidence>
<evidence type="ECO:0000313" key="2">
    <source>
        <dbReference type="EMBL" id="KAK5200656.1"/>
    </source>
</evidence>
<protein>
    <submittedName>
        <fullName evidence="2">Galactose metabolism- protein</fullName>
    </submittedName>
</protein>
<keyword evidence="3" id="KW-1185">Reference proteome</keyword>
<feature type="compositionally biased region" description="Pro residues" evidence="1">
    <location>
        <begin position="137"/>
        <end position="149"/>
    </location>
</feature>